<comment type="caution">
    <text evidence="1">The sequence shown here is derived from an EMBL/GenBank/DDBJ whole genome shotgun (WGS) entry which is preliminary data.</text>
</comment>
<accession>A0AAE4D0K5</accession>
<keyword evidence="2" id="KW-1185">Reference proteome</keyword>
<organism evidence="1 2">
    <name type="scientific">Catenuloplanes niger</name>
    <dbReference type="NCBI Taxonomy" id="587534"/>
    <lineage>
        <taxon>Bacteria</taxon>
        <taxon>Bacillati</taxon>
        <taxon>Actinomycetota</taxon>
        <taxon>Actinomycetes</taxon>
        <taxon>Micromonosporales</taxon>
        <taxon>Micromonosporaceae</taxon>
        <taxon>Catenuloplanes</taxon>
    </lineage>
</organism>
<proteinExistence type="predicted"/>
<sequence>MIERPTRSWRRRVATQEAAVAAGELNPAQAYAAELWPADFIAAVDAVLDAYEHDVATLNPAAPNPAADDPAADDAVWAAIERVVLGLNAADESHGAIETGEREELAEYVDAVLTDAGVDVTALTARRGIDRAELTDSWRDW</sequence>
<dbReference type="Proteomes" id="UP001183629">
    <property type="component" value="Unassembled WGS sequence"/>
</dbReference>
<evidence type="ECO:0000313" key="2">
    <source>
        <dbReference type="Proteomes" id="UP001183629"/>
    </source>
</evidence>
<dbReference type="RefSeq" id="WP_310428876.1">
    <property type="nucleotide sequence ID" value="NZ_JAVDYC010000001.1"/>
</dbReference>
<gene>
    <name evidence="1" type="ORF">J2S44_008284</name>
</gene>
<evidence type="ECO:0000313" key="1">
    <source>
        <dbReference type="EMBL" id="MDR7328034.1"/>
    </source>
</evidence>
<protein>
    <submittedName>
        <fullName evidence="1">Uncharacterized protein</fullName>
    </submittedName>
</protein>
<dbReference type="EMBL" id="JAVDYC010000001">
    <property type="protein sequence ID" value="MDR7328034.1"/>
    <property type="molecule type" value="Genomic_DNA"/>
</dbReference>
<name>A0AAE4D0K5_9ACTN</name>
<reference evidence="1 2" key="1">
    <citation type="submission" date="2023-07" db="EMBL/GenBank/DDBJ databases">
        <title>Sequencing the genomes of 1000 actinobacteria strains.</title>
        <authorList>
            <person name="Klenk H.-P."/>
        </authorList>
    </citation>
    <scope>NUCLEOTIDE SEQUENCE [LARGE SCALE GENOMIC DNA]</scope>
    <source>
        <strain evidence="1 2">DSM 44711</strain>
    </source>
</reference>
<dbReference type="AlphaFoldDB" id="A0AAE4D0K5"/>